<sequence length="60" mass="6648">MGGESTSFTQGQVIVQTSADPNSFTHTQVILPTPHQIWLWQVAIVHNNFRGSSGCFTLKF</sequence>
<organism evidence="1 2">
    <name type="scientific">Homarus americanus</name>
    <name type="common">American lobster</name>
    <dbReference type="NCBI Taxonomy" id="6706"/>
    <lineage>
        <taxon>Eukaryota</taxon>
        <taxon>Metazoa</taxon>
        <taxon>Ecdysozoa</taxon>
        <taxon>Arthropoda</taxon>
        <taxon>Crustacea</taxon>
        <taxon>Multicrustacea</taxon>
        <taxon>Malacostraca</taxon>
        <taxon>Eumalacostraca</taxon>
        <taxon>Eucarida</taxon>
        <taxon>Decapoda</taxon>
        <taxon>Pleocyemata</taxon>
        <taxon>Astacidea</taxon>
        <taxon>Nephropoidea</taxon>
        <taxon>Nephropidae</taxon>
        <taxon>Homarus</taxon>
    </lineage>
</organism>
<evidence type="ECO:0000313" key="2">
    <source>
        <dbReference type="Proteomes" id="UP000747542"/>
    </source>
</evidence>
<dbReference type="AlphaFoldDB" id="A0A8J5TLY5"/>
<proteinExistence type="predicted"/>
<accession>A0A8J5TLY5</accession>
<reference evidence="1" key="1">
    <citation type="journal article" date="2021" name="Sci. Adv.">
        <title>The American lobster genome reveals insights on longevity, neural, and immune adaptations.</title>
        <authorList>
            <person name="Polinski J.M."/>
            <person name="Zimin A.V."/>
            <person name="Clark K.F."/>
            <person name="Kohn A.B."/>
            <person name="Sadowski N."/>
            <person name="Timp W."/>
            <person name="Ptitsyn A."/>
            <person name="Khanna P."/>
            <person name="Romanova D.Y."/>
            <person name="Williams P."/>
            <person name="Greenwood S.J."/>
            <person name="Moroz L.L."/>
            <person name="Walt D.R."/>
            <person name="Bodnar A.G."/>
        </authorList>
    </citation>
    <scope>NUCLEOTIDE SEQUENCE</scope>
    <source>
        <strain evidence="1">GMGI-L3</strain>
    </source>
</reference>
<gene>
    <name evidence="1" type="ORF">Hamer_G003899</name>
</gene>
<feature type="non-terminal residue" evidence="1">
    <location>
        <position position="1"/>
    </location>
</feature>
<evidence type="ECO:0000313" key="1">
    <source>
        <dbReference type="EMBL" id="KAG7178126.1"/>
    </source>
</evidence>
<protein>
    <submittedName>
        <fullName evidence="1">Putative Forkhead box-like</fullName>
    </submittedName>
</protein>
<comment type="caution">
    <text evidence="1">The sequence shown here is derived from an EMBL/GenBank/DDBJ whole genome shotgun (WGS) entry which is preliminary data.</text>
</comment>
<dbReference type="Proteomes" id="UP000747542">
    <property type="component" value="Unassembled WGS sequence"/>
</dbReference>
<name>A0A8J5TLY5_HOMAM</name>
<dbReference type="EMBL" id="JAHLQT010000697">
    <property type="protein sequence ID" value="KAG7178126.1"/>
    <property type="molecule type" value="Genomic_DNA"/>
</dbReference>
<keyword evidence="2" id="KW-1185">Reference proteome</keyword>